<evidence type="ECO:0008006" key="4">
    <source>
        <dbReference type="Google" id="ProtNLM"/>
    </source>
</evidence>
<dbReference type="EMBL" id="JGZI01000002">
    <property type="protein sequence ID" value="KFI84262.1"/>
    <property type="molecule type" value="Genomic_DNA"/>
</dbReference>
<organism evidence="2 3">
    <name type="scientific">Bifidobacterium psychraerophilum</name>
    <dbReference type="NCBI Taxonomy" id="218140"/>
    <lineage>
        <taxon>Bacteria</taxon>
        <taxon>Bacillati</taxon>
        <taxon>Actinomycetota</taxon>
        <taxon>Actinomycetes</taxon>
        <taxon>Bifidobacteriales</taxon>
        <taxon>Bifidobacteriaceae</taxon>
        <taxon>Bifidobacterium</taxon>
    </lineage>
</organism>
<dbReference type="OrthoDB" id="3239093at2"/>
<dbReference type="STRING" id="218140.BPSY_0140"/>
<evidence type="ECO:0000313" key="2">
    <source>
        <dbReference type="EMBL" id="KFI84262.1"/>
    </source>
</evidence>
<dbReference type="AlphaFoldDB" id="A0A087CLW2"/>
<keyword evidence="1" id="KW-1133">Transmembrane helix</keyword>
<evidence type="ECO:0000313" key="3">
    <source>
        <dbReference type="Proteomes" id="UP000029050"/>
    </source>
</evidence>
<keyword evidence="1" id="KW-0812">Transmembrane</keyword>
<name>A0A087CLW2_9BIFI</name>
<comment type="caution">
    <text evidence="2">The sequence shown here is derived from an EMBL/GenBank/DDBJ whole genome shotgun (WGS) entry which is preliminary data.</text>
</comment>
<feature type="transmembrane region" description="Helical" evidence="1">
    <location>
        <begin position="390"/>
        <end position="413"/>
    </location>
</feature>
<accession>A0A087CLW2</accession>
<feature type="transmembrane region" description="Helical" evidence="1">
    <location>
        <begin position="25"/>
        <end position="43"/>
    </location>
</feature>
<keyword evidence="3" id="KW-1185">Reference proteome</keyword>
<gene>
    <name evidence="2" type="ORF">BPSY_0140</name>
</gene>
<feature type="transmembrane region" description="Helical" evidence="1">
    <location>
        <begin position="178"/>
        <end position="195"/>
    </location>
</feature>
<proteinExistence type="predicted"/>
<dbReference type="GeneID" id="98299383"/>
<feature type="transmembrane region" description="Helical" evidence="1">
    <location>
        <begin position="202"/>
        <end position="231"/>
    </location>
</feature>
<feature type="transmembrane region" description="Helical" evidence="1">
    <location>
        <begin position="289"/>
        <end position="307"/>
    </location>
</feature>
<feature type="transmembrane region" description="Helical" evidence="1">
    <location>
        <begin position="419"/>
        <end position="441"/>
    </location>
</feature>
<dbReference type="Proteomes" id="UP000029050">
    <property type="component" value="Unassembled WGS sequence"/>
</dbReference>
<dbReference type="Pfam" id="PF09913">
    <property type="entry name" value="DUF2142"/>
    <property type="match status" value="1"/>
</dbReference>
<evidence type="ECO:0000256" key="1">
    <source>
        <dbReference type="SAM" id="Phobius"/>
    </source>
</evidence>
<feature type="transmembrane region" description="Helical" evidence="1">
    <location>
        <begin position="251"/>
        <end position="277"/>
    </location>
</feature>
<dbReference type="eggNOG" id="COG4713">
    <property type="taxonomic scope" value="Bacteria"/>
</dbReference>
<dbReference type="InterPro" id="IPR018674">
    <property type="entry name" value="DUF2142_membrane"/>
</dbReference>
<feature type="transmembrane region" description="Helical" evidence="1">
    <location>
        <begin position="351"/>
        <end position="369"/>
    </location>
</feature>
<keyword evidence="1" id="KW-0472">Membrane</keyword>
<dbReference type="RefSeq" id="WP_081884036.1">
    <property type="nucleotide sequence ID" value="NZ_JGZI01000002.1"/>
</dbReference>
<reference evidence="2 3" key="1">
    <citation type="submission" date="2014-03" db="EMBL/GenBank/DDBJ databases">
        <title>Genomics of Bifidobacteria.</title>
        <authorList>
            <person name="Ventura M."/>
            <person name="Milani C."/>
            <person name="Lugli G.A."/>
        </authorList>
    </citation>
    <scope>NUCLEOTIDE SEQUENCE [LARGE SCALE GENOMIC DNA]</scope>
    <source>
        <strain evidence="2 3">LMG 21775</strain>
    </source>
</reference>
<sequence>MTVLEGRSPHGSGDGRRSLLKKAKFPLVYFLVLCSLQTVWFIARVGPLTMPDPDIHALATYALATGQSMNKTTQEKDRFGNLVKVQQVTGDSRYLHIDGRRGILATAAVESSRVGDFGRQGQEKGAERAASIVTIPNSKHPNRSNQYFPLLYLPQATGMRVALWIHLPAYDGWQLSRVSNFLAFALIWGFAIVLAPRGRMLLAFIGALPLTVFMASSLMIDGTVMALSALFAAMLVRCTWEGHRLSNAQLAGFAVVGMLLVCAKTVYSPILLVVLALPRCTLTKHRKAWLSAIWVMMALLIFVPWYTNYSGTLAIANIGDNLRFTATHPLRVIAVILNNAFRVFAHLPQPVMAQVIAVSLIWLAMLAFYRSSTNTRGFRSLMPEPRYTAIAVMSGFITISAMMLFLCLTWNNLYTLQGYLISGFQERYLFPLLSLMVLSFARSPQRTRSLQEA</sequence>
<protein>
    <recommendedName>
        <fullName evidence="4">DUF2142 domain-containing protein</fullName>
    </recommendedName>
</protein>